<evidence type="ECO:0000256" key="1">
    <source>
        <dbReference type="SAM" id="MobiDB-lite"/>
    </source>
</evidence>
<feature type="transmembrane region" description="Helical" evidence="2">
    <location>
        <begin position="609"/>
        <end position="633"/>
    </location>
</feature>
<dbReference type="Pfam" id="PF00149">
    <property type="entry name" value="Metallophos"/>
    <property type="match status" value="1"/>
</dbReference>
<gene>
    <name evidence="7" type="ORF">FSB_LOCUS27234</name>
</gene>
<dbReference type="PANTHER" id="PTHR14795:SF0">
    <property type="entry name" value="TRANSMEMBRANE PROTEIN 62"/>
    <property type="match status" value="1"/>
</dbReference>
<dbReference type="InterPro" id="IPR056229">
    <property type="entry name" value="Ig_TMM62"/>
</dbReference>
<feature type="compositionally biased region" description="Basic residues" evidence="1">
    <location>
        <begin position="204"/>
        <end position="215"/>
    </location>
</feature>
<evidence type="ECO:0000313" key="7">
    <source>
        <dbReference type="EMBL" id="SPC99352.1"/>
    </source>
</evidence>
<dbReference type="AlphaFoldDB" id="A0A2N9GIC5"/>
<dbReference type="Pfam" id="PF24384">
    <property type="entry name" value="Ig_TMM62"/>
    <property type="match status" value="1"/>
</dbReference>
<feature type="region of interest" description="Disordered" evidence="1">
    <location>
        <begin position="198"/>
        <end position="220"/>
    </location>
</feature>
<dbReference type="InterPro" id="IPR029052">
    <property type="entry name" value="Metallo-depent_PP-like"/>
</dbReference>
<feature type="domain" description="TMEM62 Ig-like" evidence="5">
    <location>
        <begin position="423"/>
        <end position="502"/>
    </location>
</feature>
<evidence type="ECO:0000259" key="5">
    <source>
        <dbReference type="Pfam" id="PF24384"/>
    </source>
</evidence>
<keyword evidence="2" id="KW-0472">Membrane</keyword>
<evidence type="ECO:0000256" key="2">
    <source>
        <dbReference type="SAM" id="Phobius"/>
    </source>
</evidence>
<accession>A0A2N9GIC5</accession>
<sequence>MGTILILMILLCLTSTSHEARIIEQEEEEFYSKPNWNNNNRNSRRVIDVKGGPESVVWVVQLSDLHFSVHHPERALDFKTIVGPTLSMINPSLVLITGDLTDGKSKDLLTMKQNEEEWVEYQNIMEDVIKRSGLDKSIFFDLRGNHDNFGVPAVGGSFDFFSKYSINGQLGRSGNVNSVTLQKKVLALVNPYAPNSRKYDHSAHAIRSKKTKRNHVPNLGMNLPQTIVPAQEQIKNTTRQHPYDAKFPKHKTPKPNSLVTMNQKSEFYPMLLTRQRIDPLWSMDTPDSFPRESHGLCMPQSGTSEQKHLFVGFDSTMSVGLRGPTNLFGHPTDQLLAELDLELSQWNSQSIKPVTKISFGHFPLSFSASSNSGKSLKDILLNHSLSAYLCGHLHTRFAPPFEEFWEWEMGDWRKSRAMRILAIDRVMARIFDTTPGKLNLVLETSMTKLVDNTSRGDFYTAPWNYKAFEDPSADRYWLQIEATDILGRSTLTELRPFSVNGLSAKLSWTWKEFFVMGCQWAALYYPILWSFIANKGFINGIAWVLQELCRVPIVWYGMLGYILHLILLPWFIGQVFTDGKDRGYMTYMGWVVKSSYGREKHEYVGSPDIMVVVLPHLFFVVLPCILVTGALAAEREICREHFLLRSGKKEDDYDREKMSFLLYGYQGIEN</sequence>
<evidence type="ECO:0000259" key="6">
    <source>
        <dbReference type="Pfam" id="PF24394"/>
    </source>
</evidence>
<keyword evidence="2" id="KW-1133">Transmembrane helix</keyword>
<dbReference type="SUPFAM" id="SSF56300">
    <property type="entry name" value="Metallo-dependent phosphatases"/>
    <property type="match status" value="1"/>
</dbReference>
<keyword evidence="2" id="KW-0812">Transmembrane</keyword>
<dbReference type="InterPro" id="IPR056230">
    <property type="entry name" value="TMEM62_C"/>
</dbReference>
<dbReference type="EMBL" id="OIVN01001965">
    <property type="protein sequence ID" value="SPC99352.1"/>
    <property type="molecule type" value="Genomic_DNA"/>
</dbReference>
<feature type="transmembrane region" description="Helical" evidence="2">
    <location>
        <begin position="553"/>
        <end position="572"/>
    </location>
</feature>
<evidence type="ECO:0000256" key="3">
    <source>
        <dbReference type="SAM" id="SignalP"/>
    </source>
</evidence>
<name>A0A2N9GIC5_FAGSY</name>
<feature type="domain" description="TMEM62 C-terminal" evidence="6">
    <location>
        <begin position="531"/>
        <end position="659"/>
    </location>
</feature>
<proteinExistence type="predicted"/>
<evidence type="ECO:0000259" key="4">
    <source>
        <dbReference type="Pfam" id="PF00149"/>
    </source>
</evidence>
<dbReference type="InterPro" id="IPR004843">
    <property type="entry name" value="Calcineurin-like_PHP"/>
</dbReference>
<dbReference type="GO" id="GO:0016787">
    <property type="term" value="F:hydrolase activity"/>
    <property type="evidence" value="ECO:0007669"/>
    <property type="project" value="InterPro"/>
</dbReference>
<feature type="domain" description="Calcineurin-like phosphoesterase" evidence="4">
    <location>
        <begin position="59"/>
        <end position="164"/>
    </location>
</feature>
<keyword evidence="3" id="KW-0732">Signal</keyword>
<reference evidence="7" key="1">
    <citation type="submission" date="2018-02" db="EMBL/GenBank/DDBJ databases">
        <authorList>
            <person name="Cohen D.B."/>
            <person name="Kent A.D."/>
        </authorList>
    </citation>
    <scope>NUCLEOTIDE SEQUENCE</scope>
</reference>
<organism evidence="7">
    <name type="scientific">Fagus sylvatica</name>
    <name type="common">Beechnut</name>
    <dbReference type="NCBI Taxonomy" id="28930"/>
    <lineage>
        <taxon>Eukaryota</taxon>
        <taxon>Viridiplantae</taxon>
        <taxon>Streptophyta</taxon>
        <taxon>Embryophyta</taxon>
        <taxon>Tracheophyta</taxon>
        <taxon>Spermatophyta</taxon>
        <taxon>Magnoliopsida</taxon>
        <taxon>eudicotyledons</taxon>
        <taxon>Gunneridae</taxon>
        <taxon>Pentapetalae</taxon>
        <taxon>rosids</taxon>
        <taxon>fabids</taxon>
        <taxon>Fagales</taxon>
        <taxon>Fagaceae</taxon>
        <taxon>Fagus</taxon>
    </lineage>
</organism>
<dbReference type="Gene3D" id="3.60.21.10">
    <property type="match status" value="1"/>
</dbReference>
<dbReference type="PANTHER" id="PTHR14795">
    <property type="entry name" value="HELICASE RELATED"/>
    <property type="match status" value="1"/>
</dbReference>
<dbReference type="Pfam" id="PF24394">
    <property type="entry name" value="TMEM62_C"/>
    <property type="match status" value="1"/>
</dbReference>
<feature type="signal peptide" evidence="3">
    <location>
        <begin position="1"/>
        <end position="19"/>
    </location>
</feature>
<feature type="chain" id="PRO_5014886551" evidence="3">
    <location>
        <begin position="20"/>
        <end position="670"/>
    </location>
</feature>
<protein>
    <submittedName>
        <fullName evidence="7">Uncharacterized protein</fullName>
    </submittedName>
</protein>